<evidence type="ECO:0000313" key="6">
    <source>
        <dbReference type="Proteomes" id="UP000032434"/>
    </source>
</evidence>
<dbReference type="CDD" id="cd03255">
    <property type="entry name" value="ABC_MJ0796_LolCDE_FtsE"/>
    <property type="match status" value="1"/>
</dbReference>
<gene>
    <name evidence="5" type="ORF">Aocu_04370</name>
</gene>
<dbReference type="InterPro" id="IPR015854">
    <property type="entry name" value="ABC_transpr_LolD-like"/>
</dbReference>
<dbReference type="EMBL" id="LK028559">
    <property type="protein sequence ID" value="CDR30510.1"/>
    <property type="molecule type" value="Genomic_DNA"/>
</dbReference>
<dbReference type="GO" id="GO:0005524">
    <property type="term" value="F:ATP binding"/>
    <property type="evidence" value="ECO:0007669"/>
    <property type="project" value="UniProtKB-KW"/>
</dbReference>
<proteinExistence type="predicted"/>
<feature type="domain" description="ABC transporter" evidence="4">
    <location>
        <begin position="2"/>
        <end position="218"/>
    </location>
</feature>
<dbReference type="PROSITE" id="PS50893">
    <property type="entry name" value="ABC_TRANSPORTER_2"/>
    <property type="match status" value="1"/>
</dbReference>
<dbReference type="RefSeq" id="WP_045749051.1">
    <property type="nucleotide sequence ID" value="NZ_FUZK01000003.1"/>
</dbReference>
<dbReference type="FunCoup" id="A0A061A9D9">
    <property type="interactions" value="272"/>
</dbReference>
<keyword evidence="2" id="KW-0547">Nucleotide-binding</keyword>
<dbReference type="SUPFAM" id="SSF52540">
    <property type="entry name" value="P-loop containing nucleoside triphosphate hydrolases"/>
    <property type="match status" value="1"/>
</dbReference>
<dbReference type="InterPro" id="IPR003593">
    <property type="entry name" value="AAA+_ATPase"/>
</dbReference>
<protein>
    <submittedName>
        <fullName evidence="5">ABC transporter, ATP-binding protein</fullName>
    </submittedName>
</protein>
<dbReference type="InterPro" id="IPR017911">
    <property type="entry name" value="MacB-like_ATP-bd"/>
</dbReference>
<accession>A0A061A9D9</accession>
<dbReference type="InterPro" id="IPR017871">
    <property type="entry name" value="ABC_transporter-like_CS"/>
</dbReference>
<dbReference type="GO" id="GO:0098796">
    <property type="term" value="C:membrane protein complex"/>
    <property type="evidence" value="ECO:0007669"/>
    <property type="project" value="UniProtKB-ARBA"/>
</dbReference>
<evidence type="ECO:0000256" key="2">
    <source>
        <dbReference type="ARBA" id="ARBA00022741"/>
    </source>
</evidence>
<dbReference type="Gene3D" id="3.40.50.300">
    <property type="entry name" value="P-loop containing nucleotide triphosphate hydrolases"/>
    <property type="match status" value="1"/>
</dbReference>
<dbReference type="SMART" id="SM00382">
    <property type="entry name" value="AAA"/>
    <property type="match status" value="1"/>
</dbReference>
<dbReference type="AlphaFoldDB" id="A0A061A9D9"/>
<dbReference type="HOGENOM" id="CLU_000604_1_22_14"/>
<keyword evidence="1" id="KW-0813">Transport</keyword>
<dbReference type="InterPro" id="IPR027417">
    <property type="entry name" value="P-loop_NTPase"/>
</dbReference>
<keyword evidence="6" id="KW-1185">Reference proteome</keyword>
<sequence>MYKLQNIYKSYDKEKTFILNDLYFDVNEGDFVAIIGKSGSGKSTLLNILSTIDTPTKGYYIFNDKNLTKLNDNQLAEFRNQSIGVVFQSYHLIEDYTVGENVMLPLMFSNQKKQPNLDGILEKLDILPLKDKRVKILSGGEQQRVSIARAIISNPKMLLADEPTGNLDHENRDNILSILKKLNSEGMTIIVVTHDLEFAKKFNKIYEIKDGKINPVQI</sequence>
<dbReference type="PANTHER" id="PTHR24220">
    <property type="entry name" value="IMPORT ATP-BINDING PROTEIN"/>
    <property type="match status" value="1"/>
</dbReference>
<dbReference type="FunFam" id="3.40.50.300:FF:000032">
    <property type="entry name" value="Export ABC transporter ATP-binding protein"/>
    <property type="match status" value="1"/>
</dbReference>
<organism evidence="5 6">
    <name type="scientific">Acholeplasma oculi</name>
    <dbReference type="NCBI Taxonomy" id="35623"/>
    <lineage>
        <taxon>Bacteria</taxon>
        <taxon>Bacillati</taxon>
        <taxon>Mycoplasmatota</taxon>
        <taxon>Mollicutes</taxon>
        <taxon>Acholeplasmatales</taxon>
        <taxon>Acholeplasmataceae</taxon>
        <taxon>Acholeplasma</taxon>
    </lineage>
</organism>
<evidence type="ECO:0000259" key="4">
    <source>
        <dbReference type="PROSITE" id="PS50893"/>
    </source>
</evidence>
<keyword evidence="3 5" id="KW-0067">ATP-binding</keyword>
<evidence type="ECO:0000256" key="1">
    <source>
        <dbReference type="ARBA" id="ARBA00022448"/>
    </source>
</evidence>
<dbReference type="PROSITE" id="PS00211">
    <property type="entry name" value="ABC_TRANSPORTER_1"/>
    <property type="match status" value="1"/>
</dbReference>
<dbReference type="STRING" id="35623.Aocu_04370"/>
<dbReference type="InParanoid" id="A0A061A9D9"/>
<dbReference type="GO" id="GO:0022857">
    <property type="term" value="F:transmembrane transporter activity"/>
    <property type="evidence" value="ECO:0007669"/>
    <property type="project" value="TreeGrafter"/>
</dbReference>
<dbReference type="InterPro" id="IPR003439">
    <property type="entry name" value="ABC_transporter-like_ATP-bd"/>
</dbReference>
<dbReference type="PATRIC" id="fig|35623.3.peg.438"/>
<reference evidence="6" key="1">
    <citation type="submission" date="2014-05" db="EMBL/GenBank/DDBJ databases">
        <authorList>
            <person name="Kube M."/>
        </authorList>
    </citation>
    <scope>NUCLEOTIDE SEQUENCE [LARGE SCALE GENOMIC DNA]</scope>
</reference>
<name>A0A061A9D9_9MOLU</name>
<dbReference type="Pfam" id="PF00005">
    <property type="entry name" value="ABC_tran"/>
    <property type="match status" value="1"/>
</dbReference>
<dbReference type="KEGG" id="aoc:Aocu_04370"/>
<dbReference type="PANTHER" id="PTHR24220:SF86">
    <property type="entry name" value="ABC TRANSPORTER ABCH.1"/>
    <property type="match status" value="1"/>
</dbReference>
<dbReference type="GO" id="GO:0016887">
    <property type="term" value="F:ATP hydrolysis activity"/>
    <property type="evidence" value="ECO:0007669"/>
    <property type="project" value="InterPro"/>
</dbReference>
<dbReference type="Proteomes" id="UP000032434">
    <property type="component" value="Chromosome 1"/>
</dbReference>
<evidence type="ECO:0000256" key="3">
    <source>
        <dbReference type="ARBA" id="ARBA00022840"/>
    </source>
</evidence>
<dbReference type="OrthoDB" id="384179at2"/>
<dbReference type="GO" id="GO:0005886">
    <property type="term" value="C:plasma membrane"/>
    <property type="evidence" value="ECO:0007669"/>
    <property type="project" value="TreeGrafter"/>
</dbReference>
<evidence type="ECO:0000313" key="5">
    <source>
        <dbReference type="EMBL" id="CDR30510.1"/>
    </source>
</evidence>